<name>A0ABR2BUD4_9ROSI</name>
<sequence length="115" mass="12171">MRVSVDASGISVCTLCATFGHLCGYFVHPYLSCASLFSPCVSVYAYTHLSTPWTPMPMLCASLFAFYTLYTSICVAFVSVCNLCTSVDAYAPLSTPSDASINALCTADCASVCLS</sequence>
<keyword evidence="1" id="KW-1133">Transmembrane helix</keyword>
<evidence type="ECO:0000256" key="1">
    <source>
        <dbReference type="SAM" id="Phobius"/>
    </source>
</evidence>
<feature type="transmembrane region" description="Helical" evidence="1">
    <location>
        <begin position="58"/>
        <end position="80"/>
    </location>
</feature>
<comment type="caution">
    <text evidence="2">The sequence shown here is derived from an EMBL/GenBank/DDBJ whole genome shotgun (WGS) entry which is preliminary data.</text>
</comment>
<accession>A0ABR2BUD4</accession>
<dbReference type="EMBL" id="JBBPBM010000088">
    <property type="protein sequence ID" value="KAK8510142.1"/>
    <property type="molecule type" value="Genomic_DNA"/>
</dbReference>
<reference evidence="2 3" key="1">
    <citation type="journal article" date="2024" name="G3 (Bethesda)">
        <title>Genome assembly of Hibiscus sabdariffa L. provides insights into metabolisms of medicinal natural products.</title>
        <authorList>
            <person name="Kim T."/>
        </authorList>
    </citation>
    <scope>NUCLEOTIDE SEQUENCE [LARGE SCALE GENOMIC DNA]</scope>
    <source>
        <strain evidence="2">TK-2024</strain>
        <tissue evidence="2">Old leaves</tissue>
    </source>
</reference>
<keyword evidence="3" id="KW-1185">Reference proteome</keyword>
<protein>
    <submittedName>
        <fullName evidence="2">Uncharacterized protein</fullName>
    </submittedName>
</protein>
<keyword evidence="1" id="KW-0472">Membrane</keyword>
<evidence type="ECO:0000313" key="2">
    <source>
        <dbReference type="EMBL" id="KAK8510142.1"/>
    </source>
</evidence>
<organism evidence="2 3">
    <name type="scientific">Hibiscus sabdariffa</name>
    <name type="common">roselle</name>
    <dbReference type="NCBI Taxonomy" id="183260"/>
    <lineage>
        <taxon>Eukaryota</taxon>
        <taxon>Viridiplantae</taxon>
        <taxon>Streptophyta</taxon>
        <taxon>Embryophyta</taxon>
        <taxon>Tracheophyta</taxon>
        <taxon>Spermatophyta</taxon>
        <taxon>Magnoliopsida</taxon>
        <taxon>eudicotyledons</taxon>
        <taxon>Gunneridae</taxon>
        <taxon>Pentapetalae</taxon>
        <taxon>rosids</taxon>
        <taxon>malvids</taxon>
        <taxon>Malvales</taxon>
        <taxon>Malvaceae</taxon>
        <taxon>Malvoideae</taxon>
        <taxon>Hibiscus</taxon>
    </lineage>
</organism>
<proteinExistence type="predicted"/>
<gene>
    <name evidence="2" type="ORF">V6N12_008017</name>
</gene>
<evidence type="ECO:0000313" key="3">
    <source>
        <dbReference type="Proteomes" id="UP001472677"/>
    </source>
</evidence>
<keyword evidence="1" id="KW-0812">Transmembrane</keyword>
<dbReference type="Proteomes" id="UP001472677">
    <property type="component" value="Unassembled WGS sequence"/>
</dbReference>